<feature type="non-terminal residue" evidence="1">
    <location>
        <position position="268"/>
    </location>
</feature>
<name>A0A382VNT9_9ZZZZ</name>
<evidence type="ECO:0000313" key="1">
    <source>
        <dbReference type="EMBL" id="SVD48050.1"/>
    </source>
</evidence>
<sequence length="268" mass="29602">MLRFAKHTIRKILIILFFFIFSNNLFAETLSSSQTNTSTDTIQDYTINTGVTLTIIDTSPGLKITGSDRTLKNYGTIRSTQDEEDGNTNITIKAVGPTDGAYDVKIYNYGTIYQENTSAIFIPNNEDQNGDGIGAYVYNEGTIQSDGEWTIRYHSSDYTKFDNYGTITASSTAYAFRGYSDNYTTINNYAGALIYAEGSGAISQKSTSTLSNEMTVNNWGKISAEWDTVELGDASVLNNYGEIIVQNTSYSSRAAIQMWGDNSTVNLY</sequence>
<protein>
    <submittedName>
        <fullName evidence="1">Uncharacterized protein</fullName>
    </submittedName>
</protein>
<organism evidence="1">
    <name type="scientific">marine metagenome</name>
    <dbReference type="NCBI Taxonomy" id="408172"/>
    <lineage>
        <taxon>unclassified sequences</taxon>
        <taxon>metagenomes</taxon>
        <taxon>ecological metagenomes</taxon>
    </lineage>
</organism>
<reference evidence="1" key="1">
    <citation type="submission" date="2018-05" db="EMBL/GenBank/DDBJ databases">
        <authorList>
            <person name="Lanie J.A."/>
            <person name="Ng W.-L."/>
            <person name="Kazmierczak K.M."/>
            <person name="Andrzejewski T.M."/>
            <person name="Davidsen T.M."/>
            <person name="Wayne K.J."/>
            <person name="Tettelin H."/>
            <person name="Glass J.I."/>
            <person name="Rusch D."/>
            <person name="Podicherti R."/>
            <person name="Tsui H.-C.T."/>
            <person name="Winkler M.E."/>
        </authorList>
    </citation>
    <scope>NUCLEOTIDE SEQUENCE</scope>
</reference>
<proteinExistence type="predicted"/>
<dbReference type="AlphaFoldDB" id="A0A382VNT9"/>
<accession>A0A382VNT9</accession>
<gene>
    <name evidence="1" type="ORF">METZ01_LOCUS400904</name>
</gene>
<dbReference type="EMBL" id="UINC01153366">
    <property type="protein sequence ID" value="SVD48050.1"/>
    <property type="molecule type" value="Genomic_DNA"/>
</dbReference>